<reference evidence="1 2" key="1">
    <citation type="submission" date="2014-04" db="EMBL/GenBank/DDBJ databases">
        <authorList>
            <consortium name="DOE Joint Genome Institute"/>
            <person name="Kuo A."/>
            <person name="Tarkka M."/>
            <person name="Buscot F."/>
            <person name="Kohler A."/>
            <person name="Nagy L.G."/>
            <person name="Floudas D."/>
            <person name="Copeland A."/>
            <person name="Barry K.W."/>
            <person name="Cichocki N."/>
            <person name="Veneault-Fourrey C."/>
            <person name="LaButti K."/>
            <person name="Lindquist E.A."/>
            <person name="Lipzen A."/>
            <person name="Lundell T."/>
            <person name="Morin E."/>
            <person name="Murat C."/>
            <person name="Sun H."/>
            <person name="Tunlid A."/>
            <person name="Henrissat B."/>
            <person name="Grigoriev I.V."/>
            <person name="Hibbett D.S."/>
            <person name="Martin F."/>
            <person name="Nordberg H.P."/>
            <person name="Cantor M.N."/>
            <person name="Hua S.X."/>
        </authorList>
    </citation>
    <scope>NUCLEOTIDE SEQUENCE [LARGE SCALE GENOMIC DNA]</scope>
    <source>
        <strain evidence="1 2">F 1598</strain>
    </source>
</reference>
<organism evidence="1 2">
    <name type="scientific">Piloderma croceum (strain F 1598)</name>
    <dbReference type="NCBI Taxonomy" id="765440"/>
    <lineage>
        <taxon>Eukaryota</taxon>
        <taxon>Fungi</taxon>
        <taxon>Dikarya</taxon>
        <taxon>Basidiomycota</taxon>
        <taxon>Agaricomycotina</taxon>
        <taxon>Agaricomycetes</taxon>
        <taxon>Agaricomycetidae</taxon>
        <taxon>Atheliales</taxon>
        <taxon>Atheliaceae</taxon>
        <taxon>Piloderma</taxon>
    </lineage>
</organism>
<gene>
    <name evidence="1" type="ORF">PILCRDRAFT_824203</name>
</gene>
<evidence type="ECO:0000313" key="1">
    <source>
        <dbReference type="EMBL" id="KIM78796.1"/>
    </source>
</evidence>
<accession>A0A0C3FFR1</accession>
<name>A0A0C3FFR1_PILCF</name>
<keyword evidence="2" id="KW-1185">Reference proteome</keyword>
<dbReference type="HOGENOM" id="CLU_3093076_0_0_1"/>
<dbReference type="Proteomes" id="UP000054166">
    <property type="component" value="Unassembled WGS sequence"/>
</dbReference>
<sequence length="52" mass="5755">MDPPIQNMNGINHDSEPTLDDLELELPVVYDGQIPFGDLLSRVVQGVYAELS</sequence>
<proteinExistence type="predicted"/>
<reference evidence="2" key="2">
    <citation type="submission" date="2015-01" db="EMBL/GenBank/DDBJ databases">
        <title>Evolutionary Origins and Diversification of the Mycorrhizal Mutualists.</title>
        <authorList>
            <consortium name="DOE Joint Genome Institute"/>
            <consortium name="Mycorrhizal Genomics Consortium"/>
            <person name="Kohler A."/>
            <person name="Kuo A."/>
            <person name="Nagy L.G."/>
            <person name="Floudas D."/>
            <person name="Copeland A."/>
            <person name="Barry K.W."/>
            <person name="Cichocki N."/>
            <person name="Veneault-Fourrey C."/>
            <person name="LaButti K."/>
            <person name="Lindquist E.A."/>
            <person name="Lipzen A."/>
            <person name="Lundell T."/>
            <person name="Morin E."/>
            <person name="Murat C."/>
            <person name="Riley R."/>
            <person name="Ohm R."/>
            <person name="Sun H."/>
            <person name="Tunlid A."/>
            <person name="Henrissat B."/>
            <person name="Grigoriev I.V."/>
            <person name="Hibbett D.S."/>
            <person name="Martin F."/>
        </authorList>
    </citation>
    <scope>NUCLEOTIDE SEQUENCE [LARGE SCALE GENOMIC DNA]</scope>
    <source>
        <strain evidence="2">F 1598</strain>
    </source>
</reference>
<evidence type="ECO:0000313" key="2">
    <source>
        <dbReference type="Proteomes" id="UP000054166"/>
    </source>
</evidence>
<dbReference type="AlphaFoldDB" id="A0A0C3FFR1"/>
<dbReference type="InParanoid" id="A0A0C3FFR1"/>
<dbReference type="OrthoDB" id="205099at2759"/>
<dbReference type="STRING" id="765440.A0A0C3FFR1"/>
<dbReference type="EMBL" id="KN833014">
    <property type="protein sequence ID" value="KIM78796.1"/>
    <property type="molecule type" value="Genomic_DNA"/>
</dbReference>
<protein>
    <submittedName>
        <fullName evidence="1">Uncharacterized protein</fullName>
    </submittedName>
</protein>
<feature type="non-terminal residue" evidence="1">
    <location>
        <position position="52"/>
    </location>
</feature>